<proteinExistence type="predicted"/>
<dbReference type="EMBL" id="CDMZ01004209">
    <property type="protein sequence ID" value="CEM49019.1"/>
    <property type="molecule type" value="Genomic_DNA"/>
</dbReference>
<feature type="domain" description="Tubby C-terminal" evidence="2">
    <location>
        <begin position="559"/>
        <end position="598"/>
    </location>
</feature>
<dbReference type="Gene3D" id="3.20.90.10">
    <property type="entry name" value="Tubby Protein, Chain A"/>
    <property type="match status" value="1"/>
</dbReference>
<dbReference type="Pfam" id="PF01167">
    <property type="entry name" value="Tub"/>
    <property type="match status" value="1"/>
</dbReference>
<feature type="compositionally biased region" description="Polar residues" evidence="1">
    <location>
        <begin position="69"/>
        <end position="83"/>
    </location>
</feature>
<dbReference type="InterPro" id="IPR025659">
    <property type="entry name" value="Tubby-like_C"/>
</dbReference>
<evidence type="ECO:0000313" key="3">
    <source>
        <dbReference type="EMBL" id="CEM49019.1"/>
    </source>
</evidence>
<dbReference type="VEuPathDB" id="CryptoDB:Cvel_9157"/>
<accession>A0A0G4HWX1</accession>
<dbReference type="AlphaFoldDB" id="A0A0G4HWX1"/>
<sequence length="606" mass="65519">MAEWSVSTGSGWEVQLTGEIRVPGRDKTMEWVSYGLDRLRTQKGLRKKTKEGERCDLVAANAADIYAGGQSTPNSHSQVQQLSPGGAVRKGLSFKKSSEENRKAETPVHVSAQHSHEMPTIAAAMVLFGDSGEREHLGDGGGGGELRQYGRHPTVAAGAHEFYRRAHDSLSDDGSAGWRGKADGLLSGTQERSSLPLQRETHSQPQSPTFSLPTRFQNQEGVRDGSFLEEWKDQGAKVQKEEEEAGGLAASGRLPSALSPVPATKTGTASDECPSALQANDEISQTDAEGQTVARSSLRDEERRGEEGIRHSEGQIGGSSQGTPSQRERERSLGGRQGTFPGAHLDRSPSASPSSPSGPSGSGSRRHSMPLIQVFPPTASPPPPVPPLVCLSAGLPALDLSFLKACTASQKKEFLLSAVQRGFRLELTLKKESVSLSSLAFRKIFFPSFSIYTQTPHFHVFDSSSETSVSSESFLGKIRENLVGSECLLYGPGINPKKVEFPSSFGENLRTENLAVLYVMSPRENIPIRPIDPKKEGIIALYSRGLCKQLVCFQNKQPVWNKADGVFLEMGKMAPKQYALSVAWPFSPLQAFAIAVSTNTIKLCCE</sequence>
<dbReference type="SUPFAM" id="SSF54518">
    <property type="entry name" value="Tubby C-terminal domain-like"/>
    <property type="match status" value="1"/>
</dbReference>
<reference evidence="3" key="1">
    <citation type="submission" date="2014-11" db="EMBL/GenBank/DDBJ databases">
        <authorList>
            <person name="Otto D Thomas"/>
            <person name="Naeem Raeece"/>
        </authorList>
    </citation>
    <scope>NUCLEOTIDE SEQUENCE</scope>
</reference>
<feature type="compositionally biased region" description="Polar residues" evidence="1">
    <location>
        <begin position="277"/>
        <end position="289"/>
    </location>
</feature>
<feature type="compositionally biased region" description="Polar residues" evidence="1">
    <location>
        <begin position="203"/>
        <end position="220"/>
    </location>
</feature>
<feature type="compositionally biased region" description="Low complexity" evidence="1">
    <location>
        <begin position="348"/>
        <end position="363"/>
    </location>
</feature>
<evidence type="ECO:0000259" key="2">
    <source>
        <dbReference type="Pfam" id="PF01167"/>
    </source>
</evidence>
<feature type="compositionally biased region" description="Basic and acidic residues" evidence="1">
    <location>
        <begin position="229"/>
        <end position="240"/>
    </location>
</feature>
<gene>
    <name evidence="3" type="ORF">Cvel_9157</name>
</gene>
<dbReference type="InterPro" id="IPR000007">
    <property type="entry name" value="Tubby_C"/>
</dbReference>
<feature type="region of interest" description="Disordered" evidence="1">
    <location>
        <begin position="192"/>
        <end position="368"/>
    </location>
</feature>
<feature type="region of interest" description="Disordered" evidence="1">
    <location>
        <begin position="68"/>
        <end position="114"/>
    </location>
</feature>
<protein>
    <recommendedName>
        <fullName evidence="2">Tubby C-terminal domain-containing protein</fullName>
    </recommendedName>
</protein>
<organism evidence="3">
    <name type="scientific">Chromera velia CCMP2878</name>
    <dbReference type="NCBI Taxonomy" id="1169474"/>
    <lineage>
        <taxon>Eukaryota</taxon>
        <taxon>Sar</taxon>
        <taxon>Alveolata</taxon>
        <taxon>Colpodellida</taxon>
        <taxon>Chromeraceae</taxon>
        <taxon>Chromera</taxon>
    </lineage>
</organism>
<evidence type="ECO:0000256" key="1">
    <source>
        <dbReference type="SAM" id="MobiDB-lite"/>
    </source>
</evidence>
<feature type="compositionally biased region" description="Basic and acidic residues" evidence="1">
    <location>
        <begin position="96"/>
        <end position="106"/>
    </location>
</feature>
<feature type="compositionally biased region" description="Basic and acidic residues" evidence="1">
    <location>
        <begin position="297"/>
        <end position="313"/>
    </location>
</feature>
<name>A0A0G4HWX1_9ALVE</name>